<dbReference type="EMBL" id="UYJE01008875">
    <property type="protein sequence ID" value="VDI68065.1"/>
    <property type="molecule type" value="Genomic_DNA"/>
</dbReference>
<feature type="domain" description="Mab-21-like HhH/H2TH-like" evidence="3">
    <location>
        <begin position="249"/>
        <end position="341"/>
    </location>
</feature>
<gene>
    <name evidence="4" type="ORF">MGAL_10B032383</name>
</gene>
<accession>A0A8B6GRV7</accession>
<protein>
    <recommendedName>
        <fullName evidence="6">Mab-21-like HhH/H2TH-like domain-containing protein</fullName>
    </recommendedName>
</protein>
<dbReference type="Gene3D" id="1.10.1410.40">
    <property type="match status" value="1"/>
</dbReference>
<evidence type="ECO:0000313" key="4">
    <source>
        <dbReference type="EMBL" id="VDI68065.1"/>
    </source>
</evidence>
<feature type="domain" description="Mab-21-like nucleotidyltransferase" evidence="2">
    <location>
        <begin position="115"/>
        <end position="240"/>
    </location>
</feature>
<dbReference type="InterPro" id="IPR024810">
    <property type="entry name" value="MAB21L/cGLR"/>
</dbReference>
<dbReference type="SMART" id="SM01265">
    <property type="entry name" value="Mab-21"/>
    <property type="match status" value="1"/>
</dbReference>
<proteinExistence type="inferred from homology"/>
<dbReference type="Pfam" id="PF03281">
    <property type="entry name" value="Mab-21"/>
    <property type="match status" value="1"/>
</dbReference>
<dbReference type="InterPro" id="IPR046903">
    <property type="entry name" value="Mab-21-like_nuc_Trfase"/>
</dbReference>
<dbReference type="AlphaFoldDB" id="A0A8B6GRV7"/>
<reference evidence="4" key="1">
    <citation type="submission" date="2018-11" db="EMBL/GenBank/DDBJ databases">
        <authorList>
            <person name="Alioto T."/>
            <person name="Alioto T."/>
        </authorList>
    </citation>
    <scope>NUCLEOTIDE SEQUENCE</scope>
</reference>
<name>A0A8B6GRV7_MYTGA</name>
<sequence>MSTDKNLSLDFYKYLCQKIGSEEDVRVRRLTWIVHDLGFPEVPHITSGSIGEGLDIKGSDFDIMFIDLLFKVYESDRDVNVRIIKIPLVLDTANTHPCFTQLRLPLHFHDDSNLLNSRMKQMFEQDCLVNKLSNEKYKLDSSYILNRDSPQTEPLYTIHGPCLSDQYGTYDLAFCLKCDKWISPAQSWVSRPRTTWPSPELITKITSCGVLFVPIGCKGSSRENLEWRISFSVAEKCLIYSFSHTQLLCYALLKILLKEIVEEHEDLKGLLCSYFLKTLIFWISEESDPSIWKPDNIIQCFMACLKRLIYCVEYSTLLHYFIPDNNLLYMRFNSDLKHSMTYTLKNLYQQGIDCFVNSETLKDFTSLNCEIPVLLTQQTIKESYPVSRKVTLKPFLYYMLHHCRWTNLARRIFTFFLSPEHDDLELQDSKFQPRSNNKHRYNEYKRNLGKLSIVLSSKTIPGWLMLASFFYVHKKYYTSIIIINHALKKHQDEEFYQNNIAFSLIHNKDSVRTLLQKEKNPLLLKTLTLDYISLGKNWPFIPPEVKLKKTNNLIPTLPFAHFLHFLCYYHLHADTSCKQSLQKIYDIYHDITTKDKADMNLFLSLIHSTFYIGIGFQMIGDTITARKGFNVAAHYDINGTTDAADRLSSLS</sequence>
<organism evidence="4 5">
    <name type="scientific">Mytilus galloprovincialis</name>
    <name type="common">Mediterranean mussel</name>
    <dbReference type="NCBI Taxonomy" id="29158"/>
    <lineage>
        <taxon>Eukaryota</taxon>
        <taxon>Metazoa</taxon>
        <taxon>Spiralia</taxon>
        <taxon>Lophotrochozoa</taxon>
        <taxon>Mollusca</taxon>
        <taxon>Bivalvia</taxon>
        <taxon>Autobranchia</taxon>
        <taxon>Pteriomorphia</taxon>
        <taxon>Mytilida</taxon>
        <taxon>Mytiloidea</taxon>
        <taxon>Mytilidae</taxon>
        <taxon>Mytilinae</taxon>
        <taxon>Mytilus</taxon>
    </lineage>
</organism>
<evidence type="ECO:0000259" key="2">
    <source>
        <dbReference type="Pfam" id="PF03281"/>
    </source>
</evidence>
<dbReference type="Pfam" id="PF20266">
    <property type="entry name" value="Mab-21_C"/>
    <property type="match status" value="1"/>
</dbReference>
<dbReference type="InterPro" id="IPR046906">
    <property type="entry name" value="Mab-21_HhH/H2TH-like"/>
</dbReference>
<keyword evidence="5" id="KW-1185">Reference proteome</keyword>
<evidence type="ECO:0008006" key="6">
    <source>
        <dbReference type="Google" id="ProtNLM"/>
    </source>
</evidence>
<dbReference type="Proteomes" id="UP000596742">
    <property type="component" value="Unassembled WGS sequence"/>
</dbReference>
<dbReference type="OrthoDB" id="6112914at2759"/>
<evidence type="ECO:0000256" key="1">
    <source>
        <dbReference type="ARBA" id="ARBA00008307"/>
    </source>
</evidence>
<dbReference type="PANTHER" id="PTHR10656">
    <property type="entry name" value="CELL FATE DETERMINING PROTEIN MAB21-RELATED"/>
    <property type="match status" value="1"/>
</dbReference>
<evidence type="ECO:0000313" key="5">
    <source>
        <dbReference type="Proteomes" id="UP000596742"/>
    </source>
</evidence>
<comment type="similarity">
    <text evidence="1">Belongs to the mab-21 family.</text>
</comment>
<dbReference type="PANTHER" id="PTHR10656:SF69">
    <property type="entry name" value="MAB-21-LIKE HHH_H2TH-LIKE DOMAIN-CONTAINING PROTEIN"/>
    <property type="match status" value="1"/>
</dbReference>
<evidence type="ECO:0000259" key="3">
    <source>
        <dbReference type="Pfam" id="PF20266"/>
    </source>
</evidence>
<comment type="caution">
    <text evidence="4">The sequence shown here is derived from an EMBL/GenBank/DDBJ whole genome shotgun (WGS) entry which is preliminary data.</text>
</comment>